<feature type="transmembrane region" description="Helical" evidence="6">
    <location>
        <begin position="231"/>
        <end position="250"/>
    </location>
</feature>
<evidence type="ECO:0000256" key="6">
    <source>
        <dbReference type="SAM" id="Phobius"/>
    </source>
</evidence>
<dbReference type="InterPro" id="IPR036259">
    <property type="entry name" value="MFS_trans_sf"/>
</dbReference>
<dbReference type="CDD" id="cd17476">
    <property type="entry name" value="MFS_Amf1_MDR_like"/>
    <property type="match status" value="1"/>
</dbReference>
<dbReference type="GO" id="GO:0016020">
    <property type="term" value="C:membrane"/>
    <property type="evidence" value="ECO:0007669"/>
    <property type="project" value="UniProtKB-SubCell"/>
</dbReference>
<dbReference type="InterPro" id="IPR011701">
    <property type="entry name" value="MFS"/>
</dbReference>
<dbReference type="EMBL" id="JABCIY010000241">
    <property type="protein sequence ID" value="KAF7186972.1"/>
    <property type="molecule type" value="Genomic_DNA"/>
</dbReference>
<dbReference type="InterPro" id="IPR020846">
    <property type="entry name" value="MFS_dom"/>
</dbReference>
<evidence type="ECO:0000256" key="5">
    <source>
        <dbReference type="SAM" id="MobiDB-lite"/>
    </source>
</evidence>
<feature type="transmembrane region" description="Helical" evidence="6">
    <location>
        <begin position="166"/>
        <end position="187"/>
    </location>
</feature>
<evidence type="ECO:0000313" key="9">
    <source>
        <dbReference type="Proteomes" id="UP000660729"/>
    </source>
</evidence>
<evidence type="ECO:0000256" key="2">
    <source>
        <dbReference type="ARBA" id="ARBA00022692"/>
    </source>
</evidence>
<feature type="transmembrane region" description="Helical" evidence="6">
    <location>
        <begin position="302"/>
        <end position="320"/>
    </location>
</feature>
<feature type="transmembrane region" description="Helical" evidence="6">
    <location>
        <begin position="271"/>
        <end position="290"/>
    </location>
</feature>
<comment type="subcellular location">
    <subcellularLocation>
        <location evidence="1">Membrane</location>
        <topology evidence="1">Multi-pass membrane protein</topology>
    </subcellularLocation>
</comment>
<feature type="transmembrane region" description="Helical" evidence="6">
    <location>
        <begin position="199"/>
        <end position="225"/>
    </location>
</feature>
<keyword evidence="3 6" id="KW-1133">Transmembrane helix</keyword>
<feature type="compositionally biased region" description="Basic and acidic residues" evidence="5">
    <location>
        <begin position="1"/>
        <end position="37"/>
    </location>
</feature>
<dbReference type="SUPFAM" id="SSF103473">
    <property type="entry name" value="MFS general substrate transporter"/>
    <property type="match status" value="2"/>
</dbReference>
<keyword evidence="4 6" id="KW-0472">Membrane</keyword>
<evidence type="ECO:0000256" key="4">
    <source>
        <dbReference type="ARBA" id="ARBA00023136"/>
    </source>
</evidence>
<dbReference type="Proteomes" id="UP000660729">
    <property type="component" value="Unassembled WGS sequence"/>
</dbReference>
<dbReference type="Pfam" id="PF07690">
    <property type="entry name" value="MFS_1"/>
    <property type="match status" value="1"/>
</dbReference>
<feature type="transmembrane region" description="Helical" evidence="6">
    <location>
        <begin position="70"/>
        <end position="96"/>
    </location>
</feature>
<comment type="caution">
    <text evidence="8">The sequence shown here is derived from an EMBL/GenBank/DDBJ whole genome shotgun (WGS) entry which is preliminary data.</text>
</comment>
<gene>
    <name evidence="8" type="ORF">HII31_11581</name>
</gene>
<feature type="domain" description="Major facilitator superfamily (MFS) profile" evidence="7">
    <location>
        <begin position="72"/>
        <end position="515"/>
    </location>
</feature>
<dbReference type="PANTHER" id="PTHR42718">
    <property type="entry name" value="MAJOR FACILITATOR SUPERFAMILY MULTIDRUG TRANSPORTER MFSC"/>
    <property type="match status" value="1"/>
</dbReference>
<dbReference type="GO" id="GO:0022857">
    <property type="term" value="F:transmembrane transporter activity"/>
    <property type="evidence" value="ECO:0007669"/>
    <property type="project" value="InterPro"/>
</dbReference>
<sequence>MDDEKAREELSRNRSSESEMDDVRPKEEVESPQRAESPEPELDEHDRTAQQAELSKTKSLEQQVSLPREILVVGLIALAQFTTQVGLGQTLSILHIIGDHFGVTDPGILSWLIAGYSLTVGTFILFTGRLGDLFGWKKMLVIGYVWYAVWSMIAGLSWYSNHVLFVFARVFQGIGPAICLPNGLALLGGLYGPGPRKNMAFAVFGACAPGGSIVGSAMAGVFALAWWPWTFFSFAVTLVVIAIVAQTTIPNPQDHKPGLGGQKFWGAVWEMDLLGALVGITALVVFNFSWNQAPIVGWQEPYVIVTLILGVLLVPAFFWIEIKIAHNPLLPMDVFTTSNAFVLGCVACGWANFGIWVFYIWQILTVLRGASPLLASAYLSPLTIAGAVAAVATGLLLHKMRPAWVMIIAIYWAQIFVCTLIAPFGMDMSFPSATLVISDSVDKAHQGVAASLVNTIVNYSISLGLGFAGTVEVHVNNGGLTYADTLHGYRSALYMGIGLAGLGIALAVVFLAKSYHDDRKKPKAHQHSSEDIEA</sequence>
<keyword evidence="2 6" id="KW-0812">Transmembrane</keyword>
<reference evidence="8" key="1">
    <citation type="submission" date="2020-04" db="EMBL/GenBank/DDBJ databases">
        <title>Draft genome resource of the tomato pathogen Pseudocercospora fuligena.</title>
        <authorList>
            <person name="Zaccaron A."/>
        </authorList>
    </citation>
    <scope>NUCLEOTIDE SEQUENCE</scope>
    <source>
        <strain evidence="8">PF001</strain>
    </source>
</reference>
<dbReference type="OrthoDB" id="2428527at2759"/>
<accession>A0A8H6VDW2</accession>
<feature type="transmembrane region" description="Helical" evidence="6">
    <location>
        <begin position="108"/>
        <end position="127"/>
    </location>
</feature>
<evidence type="ECO:0000259" key="7">
    <source>
        <dbReference type="PROSITE" id="PS50850"/>
    </source>
</evidence>
<feature type="transmembrane region" description="Helical" evidence="6">
    <location>
        <begin position="404"/>
        <end position="426"/>
    </location>
</feature>
<feature type="transmembrane region" description="Helical" evidence="6">
    <location>
        <begin position="139"/>
        <end position="160"/>
    </location>
</feature>
<protein>
    <submittedName>
        <fullName evidence="8">Low affinity ammonium transporter</fullName>
    </submittedName>
</protein>
<dbReference type="AlphaFoldDB" id="A0A8H6VDW2"/>
<feature type="transmembrane region" description="Helical" evidence="6">
    <location>
        <begin position="340"/>
        <end position="361"/>
    </location>
</feature>
<dbReference type="Gene3D" id="1.20.1250.20">
    <property type="entry name" value="MFS general substrate transporter like domains"/>
    <property type="match status" value="2"/>
</dbReference>
<name>A0A8H6VDW2_9PEZI</name>
<dbReference type="PANTHER" id="PTHR42718:SF1">
    <property type="entry name" value="LOW AFFINITY AMMONIUM TRANSPORTER"/>
    <property type="match status" value="1"/>
</dbReference>
<feature type="transmembrane region" description="Helical" evidence="6">
    <location>
        <begin position="492"/>
        <end position="512"/>
    </location>
</feature>
<evidence type="ECO:0000256" key="3">
    <source>
        <dbReference type="ARBA" id="ARBA00022989"/>
    </source>
</evidence>
<proteinExistence type="predicted"/>
<organism evidence="8 9">
    <name type="scientific">Pseudocercospora fuligena</name>
    <dbReference type="NCBI Taxonomy" id="685502"/>
    <lineage>
        <taxon>Eukaryota</taxon>
        <taxon>Fungi</taxon>
        <taxon>Dikarya</taxon>
        <taxon>Ascomycota</taxon>
        <taxon>Pezizomycotina</taxon>
        <taxon>Dothideomycetes</taxon>
        <taxon>Dothideomycetidae</taxon>
        <taxon>Mycosphaerellales</taxon>
        <taxon>Mycosphaerellaceae</taxon>
        <taxon>Pseudocercospora</taxon>
    </lineage>
</organism>
<feature type="region of interest" description="Disordered" evidence="5">
    <location>
        <begin position="1"/>
        <end position="60"/>
    </location>
</feature>
<dbReference type="PROSITE" id="PS50850">
    <property type="entry name" value="MFS"/>
    <property type="match status" value="1"/>
</dbReference>
<keyword evidence="9" id="KW-1185">Reference proteome</keyword>
<evidence type="ECO:0000313" key="8">
    <source>
        <dbReference type="EMBL" id="KAF7186972.1"/>
    </source>
</evidence>
<feature type="transmembrane region" description="Helical" evidence="6">
    <location>
        <begin position="373"/>
        <end position="397"/>
    </location>
</feature>
<evidence type="ECO:0000256" key="1">
    <source>
        <dbReference type="ARBA" id="ARBA00004141"/>
    </source>
</evidence>